<dbReference type="SUPFAM" id="SSF53822">
    <property type="entry name" value="Periplasmic binding protein-like I"/>
    <property type="match status" value="1"/>
</dbReference>
<keyword evidence="1" id="KW-0678">Repressor</keyword>
<dbReference type="EMBL" id="FMZE01000006">
    <property type="protein sequence ID" value="SDD17144.1"/>
    <property type="molecule type" value="Genomic_DNA"/>
</dbReference>
<sequence length="287" mass="29401">MSAPSPAQAPWATRVAYRFGVVIGSGAGARSVDLSAAIERVAKSAGCAATFAATDSIAAERAAVRMLCARGVDGLLLTPARDDDTVVAEALRLGIPTVLVDHITEGVDVDKVATEYTESTAALTLRLVALGHHRIGFISGATGASSDERALGYRLGLGRAGIPWTSGLIACAGSTATGAETAARRVLGTAPAPTALIITDETVLDGVRHEANRRGLRLGADLAVCCFDASESPESAGPPGTDLVAPAADIAAHAIELLLARLADPGMRSRTIRLPPRFVHATDSTVH</sequence>
<accession>A0A1G6SKD4</accession>
<dbReference type="AlphaFoldDB" id="A0A1G6SKD4"/>
<protein>
    <submittedName>
        <fullName evidence="5">LacI family transcriptional regulator</fullName>
    </submittedName>
</protein>
<keyword evidence="3" id="KW-0238">DNA-binding</keyword>
<dbReference type="Pfam" id="PF13377">
    <property type="entry name" value="Peripla_BP_3"/>
    <property type="match status" value="1"/>
</dbReference>
<evidence type="ECO:0000256" key="3">
    <source>
        <dbReference type="ARBA" id="ARBA00023125"/>
    </source>
</evidence>
<dbReference type="InterPro" id="IPR028082">
    <property type="entry name" value="Peripla_BP_I"/>
</dbReference>
<evidence type="ECO:0000256" key="4">
    <source>
        <dbReference type="ARBA" id="ARBA00023163"/>
    </source>
</evidence>
<evidence type="ECO:0000313" key="6">
    <source>
        <dbReference type="Proteomes" id="UP000199494"/>
    </source>
</evidence>
<dbReference type="Gene3D" id="3.40.50.2300">
    <property type="match status" value="2"/>
</dbReference>
<proteinExistence type="predicted"/>
<organism evidence="5 6">
    <name type="scientific">Prauserella marina</name>
    <dbReference type="NCBI Taxonomy" id="530584"/>
    <lineage>
        <taxon>Bacteria</taxon>
        <taxon>Bacillati</taxon>
        <taxon>Actinomycetota</taxon>
        <taxon>Actinomycetes</taxon>
        <taxon>Pseudonocardiales</taxon>
        <taxon>Pseudonocardiaceae</taxon>
        <taxon>Prauserella</taxon>
    </lineage>
</organism>
<reference evidence="5 6" key="1">
    <citation type="submission" date="2016-10" db="EMBL/GenBank/DDBJ databases">
        <authorList>
            <person name="de Groot N.N."/>
        </authorList>
    </citation>
    <scope>NUCLEOTIDE SEQUENCE [LARGE SCALE GENOMIC DNA]</scope>
    <source>
        <strain evidence="5 6">CGMCC 4.5506</strain>
    </source>
</reference>
<keyword evidence="6" id="KW-1185">Reference proteome</keyword>
<dbReference type="GO" id="GO:0000976">
    <property type="term" value="F:transcription cis-regulatory region binding"/>
    <property type="evidence" value="ECO:0007669"/>
    <property type="project" value="TreeGrafter"/>
</dbReference>
<dbReference type="InterPro" id="IPR046335">
    <property type="entry name" value="LacI/GalR-like_sensor"/>
</dbReference>
<evidence type="ECO:0000256" key="2">
    <source>
        <dbReference type="ARBA" id="ARBA00023015"/>
    </source>
</evidence>
<dbReference type="STRING" id="530584.SAMN05421630_106235"/>
<keyword evidence="2" id="KW-0805">Transcription regulation</keyword>
<name>A0A1G6SKD4_9PSEU</name>
<dbReference type="OrthoDB" id="3595338at2"/>
<dbReference type="PANTHER" id="PTHR30146:SF148">
    <property type="entry name" value="HTH-TYPE TRANSCRIPTIONAL REPRESSOR PURR-RELATED"/>
    <property type="match status" value="1"/>
</dbReference>
<keyword evidence="4" id="KW-0804">Transcription</keyword>
<evidence type="ECO:0000313" key="5">
    <source>
        <dbReference type="EMBL" id="SDD17144.1"/>
    </source>
</evidence>
<dbReference type="GO" id="GO:0003700">
    <property type="term" value="F:DNA-binding transcription factor activity"/>
    <property type="evidence" value="ECO:0007669"/>
    <property type="project" value="TreeGrafter"/>
</dbReference>
<dbReference type="PANTHER" id="PTHR30146">
    <property type="entry name" value="LACI-RELATED TRANSCRIPTIONAL REPRESSOR"/>
    <property type="match status" value="1"/>
</dbReference>
<dbReference type="Proteomes" id="UP000199494">
    <property type="component" value="Unassembled WGS sequence"/>
</dbReference>
<evidence type="ECO:0000256" key="1">
    <source>
        <dbReference type="ARBA" id="ARBA00022491"/>
    </source>
</evidence>
<gene>
    <name evidence="5" type="ORF">SAMN05421630_106235</name>
</gene>
<dbReference type="CDD" id="cd06267">
    <property type="entry name" value="PBP1_LacI_sugar_binding-like"/>
    <property type="match status" value="1"/>
</dbReference>
<dbReference type="RefSeq" id="WP_091805946.1">
    <property type="nucleotide sequence ID" value="NZ_CP016353.1"/>
</dbReference>